<evidence type="ECO:0000259" key="3">
    <source>
        <dbReference type="PROSITE" id="PS50835"/>
    </source>
</evidence>
<keyword evidence="2" id="KW-0732">Signal</keyword>
<evidence type="ECO:0000256" key="2">
    <source>
        <dbReference type="SAM" id="SignalP"/>
    </source>
</evidence>
<dbReference type="Gene3D" id="2.60.40.10">
    <property type="entry name" value="Immunoglobulins"/>
    <property type="match status" value="2"/>
</dbReference>
<dbReference type="InterPro" id="IPR013106">
    <property type="entry name" value="Ig_V-set"/>
</dbReference>
<dbReference type="PROSITE" id="PS50835">
    <property type="entry name" value="IG_LIKE"/>
    <property type="match status" value="1"/>
</dbReference>
<dbReference type="SUPFAM" id="SSF48726">
    <property type="entry name" value="Immunoglobulin"/>
    <property type="match status" value="2"/>
</dbReference>
<dbReference type="Ensembl" id="ENSCCRT00020006196.1">
    <property type="protein sequence ID" value="ENSCCRP00020005483.1"/>
    <property type="gene ID" value="ENSCCRG00020003101.1"/>
</dbReference>
<name>A0A8C2C341_CYPCA</name>
<evidence type="ECO:0000313" key="4">
    <source>
        <dbReference type="Ensembl" id="ENSCCRP00020005483.1"/>
    </source>
</evidence>
<dbReference type="FunFam" id="2.60.40.10:FF:002431">
    <property type="entry name" value="Si:ch211-222k6.3"/>
    <property type="match status" value="1"/>
</dbReference>
<dbReference type="PANTHER" id="PTHR21063">
    <property type="entry name" value="LFA-3"/>
    <property type="match status" value="1"/>
</dbReference>
<sequence length="328" mass="36554">MSLFRKTFSFILFLQLIINGVFDDTVKEKSLSVMEGDSVTLCTDVTKIQRNDQILWMYSINNSDTRIAEIYKQVISIYDNNEIFRDRLQMDYHSGSLTITNIRTEHSGLYKLTVIGGGVIYKSFTVTVHAHLPIPVIITNYLNCSSPSLSKGLSASNCSLLCSVLNVSAVTLSWYKGNSLLSSISVSDLSISLSLPLEVEYQEKNTYSCVLNNPIRNQTTHLGNSELCQPCGEQQHSYVTMAIVVGVMLVLIVAVPVGLKYCNSKTIQAGQEVQTHEEEVDYTETIICPRSVHSTVRKCAVNSLLCSKLSFYPRNLSADMALFRDLCL</sequence>
<dbReference type="InterPro" id="IPR003599">
    <property type="entry name" value="Ig_sub"/>
</dbReference>
<dbReference type="Proteomes" id="UP000694701">
    <property type="component" value="Unplaced"/>
</dbReference>
<reference evidence="4" key="1">
    <citation type="submission" date="2025-08" db="UniProtKB">
        <authorList>
            <consortium name="Ensembl"/>
        </authorList>
    </citation>
    <scope>IDENTIFICATION</scope>
</reference>
<protein>
    <recommendedName>
        <fullName evidence="3">Ig-like domain-containing protein</fullName>
    </recommendedName>
</protein>
<feature type="transmembrane region" description="Helical" evidence="1">
    <location>
        <begin position="238"/>
        <end position="259"/>
    </location>
</feature>
<feature type="signal peptide" evidence="2">
    <location>
        <begin position="1"/>
        <end position="23"/>
    </location>
</feature>
<organism evidence="4 5">
    <name type="scientific">Cyprinus carpio</name>
    <name type="common">Common carp</name>
    <dbReference type="NCBI Taxonomy" id="7962"/>
    <lineage>
        <taxon>Eukaryota</taxon>
        <taxon>Metazoa</taxon>
        <taxon>Chordata</taxon>
        <taxon>Craniata</taxon>
        <taxon>Vertebrata</taxon>
        <taxon>Euteleostomi</taxon>
        <taxon>Actinopterygii</taxon>
        <taxon>Neopterygii</taxon>
        <taxon>Teleostei</taxon>
        <taxon>Ostariophysi</taxon>
        <taxon>Cypriniformes</taxon>
        <taxon>Cyprinidae</taxon>
        <taxon>Cyprininae</taxon>
        <taxon>Cyprinus</taxon>
    </lineage>
</organism>
<feature type="domain" description="Ig-like" evidence="3">
    <location>
        <begin position="135"/>
        <end position="220"/>
    </location>
</feature>
<keyword evidence="1" id="KW-0812">Transmembrane</keyword>
<accession>A0A8C2C341</accession>
<proteinExistence type="predicted"/>
<feature type="chain" id="PRO_5034026080" description="Ig-like domain-containing protein" evidence="2">
    <location>
        <begin position="24"/>
        <end position="328"/>
    </location>
</feature>
<keyword evidence="1" id="KW-0472">Membrane</keyword>
<evidence type="ECO:0000313" key="5">
    <source>
        <dbReference type="Proteomes" id="UP000694701"/>
    </source>
</evidence>
<dbReference type="InterPro" id="IPR036179">
    <property type="entry name" value="Ig-like_dom_sf"/>
</dbReference>
<evidence type="ECO:0000256" key="1">
    <source>
        <dbReference type="SAM" id="Phobius"/>
    </source>
</evidence>
<dbReference type="Pfam" id="PF07686">
    <property type="entry name" value="V-set"/>
    <property type="match status" value="1"/>
</dbReference>
<dbReference type="SMART" id="SM00409">
    <property type="entry name" value="IG"/>
    <property type="match status" value="1"/>
</dbReference>
<dbReference type="PANTHER" id="PTHR21063:SF4">
    <property type="entry name" value="CD48 ANTIGEN-RELATED"/>
    <property type="match status" value="1"/>
</dbReference>
<keyword evidence="1" id="KW-1133">Transmembrane helix</keyword>
<dbReference type="InterPro" id="IPR013783">
    <property type="entry name" value="Ig-like_fold"/>
</dbReference>
<dbReference type="InterPro" id="IPR007110">
    <property type="entry name" value="Ig-like_dom"/>
</dbReference>
<dbReference type="AlphaFoldDB" id="A0A8C2C341"/>